<dbReference type="GO" id="GO:0008168">
    <property type="term" value="F:methyltransferase activity"/>
    <property type="evidence" value="ECO:0007669"/>
    <property type="project" value="UniProtKB-KW"/>
</dbReference>
<dbReference type="SUPFAM" id="SSF53335">
    <property type="entry name" value="S-adenosyl-L-methionine-dependent methyltransferases"/>
    <property type="match status" value="1"/>
</dbReference>
<sequence>MESLKEVYNNLAPRWSQTDWGDKELQKFIKLVGRGKVLDLGCGSGIQSKTLSKAGLEVTGIDFAEKMIEEAKKQVPEATFLTMDILDLNFPPEHFDGVYARASLLHIKKDKIREVLVKLREILKKEGIMYVALKEGKGERDVYDEGFGASRFFAFYKEDEFKKLLEEGKFQLIETIYAQTERNNWLQFFAKKV</sequence>
<proteinExistence type="predicted"/>
<dbReference type="Gene3D" id="3.40.50.150">
    <property type="entry name" value="Vaccinia Virus protein VP39"/>
    <property type="match status" value="1"/>
</dbReference>
<evidence type="ECO:0000313" key="5">
    <source>
        <dbReference type="Proteomes" id="UP000178162"/>
    </source>
</evidence>
<reference evidence="4 5" key="1">
    <citation type="journal article" date="2016" name="Nat. Commun.">
        <title>Thousands of microbial genomes shed light on interconnected biogeochemical processes in an aquifer system.</title>
        <authorList>
            <person name="Anantharaman K."/>
            <person name="Brown C.T."/>
            <person name="Hug L.A."/>
            <person name="Sharon I."/>
            <person name="Castelle C.J."/>
            <person name="Probst A.J."/>
            <person name="Thomas B.C."/>
            <person name="Singh A."/>
            <person name="Wilkins M.J."/>
            <person name="Karaoz U."/>
            <person name="Brodie E.L."/>
            <person name="Williams K.H."/>
            <person name="Hubbard S.S."/>
            <person name="Banfield J.F."/>
        </authorList>
    </citation>
    <scope>NUCLEOTIDE SEQUENCE [LARGE SCALE GENOMIC DNA]</scope>
</reference>
<evidence type="ECO:0000256" key="2">
    <source>
        <dbReference type="ARBA" id="ARBA00022679"/>
    </source>
</evidence>
<evidence type="ECO:0000256" key="1">
    <source>
        <dbReference type="ARBA" id="ARBA00022603"/>
    </source>
</evidence>
<gene>
    <name evidence="4" type="ORF">A2134_00775</name>
</gene>
<organism evidence="4 5">
    <name type="scientific">Candidatus Woykebacteria bacterium RBG_16_39_9b</name>
    <dbReference type="NCBI Taxonomy" id="1802595"/>
    <lineage>
        <taxon>Bacteria</taxon>
        <taxon>Candidatus Woykeibacteriota</taxon>
    </lineage>
</organism>
<dbReference type="InterPro" id="IPR029063">
    <property type="entry name" value="SAM-dependent_MTases_sf"/>
</dbReference>
<dbReference type="Proteomes" id="UP000178162">
    <property type="component" value="Unassembled WGS sequence"/>
</dbReference>
<dbReference type="CDD" id="cd02440">
    <property type="entry name" value="AdoMet_MTases"/>
    <property type="match status" value="1"/>
</dbReference>
<evidence type="ECO:0000313" key="4">
    <source>
        <dbReference type="EMBL" id="OGY25626.1"/>
    </source>
</evidence>
<dbReference type="Pfam" id="PF13649">
    <property type="entry name" value="Methyltransf_25"/>
    <property type="match status" value="1"/>
</dbReference>
<feature type="domain" description="Methyltransferase" evidence="3">
    <location>
        <begin position="37"/>
        <end position="127"/>
    </location>
</feature>
<dbReference type="InterPro" id="IPR041698">
    <property type="entry name" value="Methyltransf_25"/>
</dbReference>
<dbReference type="GO" id="GO:0032259">
    <property type="term" value="P:methylation"/>
    <property type="evidence" value="ECO:0007669"/>
    <property type="project" value="UniProtKB-KW"/>
</dbReference>
<keyword evidence="1" id="KW-0489">Methyltransferase</keyword>
<accession>A0A1G1WD58</accession>
<dbReference type="AlphaFoldDB" id="A0A1G1WD58"/>
<keyword evidence="2" id="KW-0808">Transferase</keyword>
<dbReference type="PANTHER" id="PTHR43861:SF1">
    <property type="entry name" value="TRANS-ACONITATE 2-METHYLTRANSFERASE"/>
    <property type="match status" value="1"/>
</dbReference>
<evidence type="ECO:0000259" key="3">
    <source>
        <dbReference type="Pfam" id="PF13649"/>
    </source>
</evidence>
<dbReference type="EMBL" id="MHCR01000013">
    <property type="protein sequence ID" value="OGY25626.1"/>
    <property type="molecule type" value="Genomic_DNA"/>
</dbReference>
<comment type="caution">
    <text evidence="4">The sequence shown here is derived from an EMBL/GenBank/DDBJ whole genome shotgun (WGS) entry which is preliminary data.</text>
</comment>
<protein>
    <recommendedName>
        <fullName evidence="3">Methyltransferase domain-containing protein</fullName>
    </recommendedName>
</protein>
<dbReference type="PANTHER" id="PTHR43861">
    <property type="entry name" value="TRANS-ACONITATE 2-METHYLTRANSFERASE-RELATED"/>
    <property type="match status" value="1"/>
</dbReference>
<dbReference type="STRING" id="1802595.A2134_00775"/>
<name>A0A1G1WD58_9BACT</name>